<accession>A0A6A5A4T7</accession>
<dbReference type="PRINTS" id="PR00833">
    <property type="entry name" value="POAALLERGEN"/>
</dbReference>
<reference evidence="1 2" key="1">
    <citation type="submission" date="2019-06" db="EMBL/GenBank/DDBJ databases">
        <title>Genomics analysis of Aphanomyces spp. identifies a new class of oomycete effector associated with host adaptation.</title>
        <authorList>
            <person name="Gaulin E."/>
        </authorList>
    </citation>
    <scope>NUCLEOTIDE SEQUENCE [LARGE SCALE GENOMIC DNA]</scope>
    <source>
        <strain evidence="1 2">E</strain>
    </source>
</reference>
<dbReference type="Proteomes" id="UP000469452">
    <property type="component" value="Unassembled WGS sequence"/>
</dbReference>
<dbReference type="EMBL" id="VJMI01014838">
    <property type="protein sequence ID" value="KAF0736589.1"/>
    <property type="molecule type" value="Genomic_DNA"/>
</dbReference>
<protein>
    <submittedName>
        <fullName evidence="1">Uncharacterized protein</fullName>
    </submittedName>
</protein>
<organism evidence="1 2">
    <name type="scientific">Aphanomyces astaci</name>
    <name type="common">Crayfish plague agent</name>
    <dbReference type="NCBI Taxonomy" id="112090"/>
    <lineage>
        <taxon>Eukaryota</taxon>
        <taxon>Sar</taxon>
        <taxon>Stramenopiles</taxon>
        <taxon>Oomycota</taxon>
        <taxon>Saprolegniomycetes</taxon>
        <taxon>Saprolegniales</taxon>
        <taxon>Verrucalvaceae</taxon>
        <taxon>Aphanomyces</taxon>
    </lineage>
</organism>
<sequence>MTSKNYLQVPAVSPPPPPVFDGGRSHHDIMTTPQQQTTPMHPLLYEKYQQQGPVAPNELVNAGSSHDVIVVTCKGGSRLIVSKKELTALKLFLPKYEDIDMHRLVNTLPLLLQEMDASSKAAPPTATAASSAAATAATPAKAAQSIPIPSQVKVNKLIRNTSNSSLFADMVRTLTLHLHLLPLSTAPTTHPIYRP</sequence>
<evidence type="ECO:0000313" key="2">
    <source>
        <dbReference type="Proteomes" id="UP000469452"/>
    </source>
</evidence>
<gene>
    <name evidence="1" type="ORF">AaE_008992</name>
</gene>
<name>A0A6A5A4T7_APHAT</name>
<comment type="caution">
    <text evidence="1">The sequence shown here is derived from an EMBL/GenBank/DDBJ whole genome shotgun (WGS) entry which is preliminary data.</text>
</comment>
<proteinExistence type="predicted"/>
<feature type="non-terminal residue" evidence="1">
    <location>
        <position position="195"/>
    </location>
</feature>
<dbReference type="VEuPathDB" id="FungiDB:H257_06232"/>
<evidence type="ECO:0000313" key="1">
    <source>
        <dbReference type="EMBL" id="KAF0736589.1"/>
    </source>
</evidence>
<dbReference type="AlphaFoldDB" id="A0A6A5A4T7"/>